<sequence length="114" mass="12116">MPTEESKICPSCKNKHTSYYFKLAKLIQTREKQRKSDLRKIPVLASARASTNTCLTFSSVKSSGGSGTPEAAAVIVVNGDDFLFGLCTCGSINSLGAVSLLLVSLTGWSDLILA</sequence>
<evidence type="ECO:0000313" key="1">
    <source>
        <dbReference type="EMBL" id="NUU89029.1"/>
    </source>
</evidence>
<accession>A0A6M2F0G4</accession>
<dbReference type="AlphaFoldDB" id="A0A6M2F0G4"/>
<dbReference type="EMBL" id="GILB01008696">
    <property type="protein sequence ID" value="NUU89029.1"/>
    <property type="molecule type" value="Transcribed_RNA"/>
</dbReference>
<proteinExistence type="predicted"/>
<protein>
    <submittedName>
        <fullName evidence="1">Uncharacterized protein</fullName>
    </submittedName>
</protein>
<name>A0A6M2F0G4_9ROSI</name>
<reference evidence="1" key="1">
    <citation type="submission" date="2020-03" db="EMBL/GenBank/DDBJ databases">
        <authorList>
            <person name="Zhang R."/>
        </authorList>
    </citation>
    <scope>NUCLEOTIDE SEQUENCE</scope>
</reference>
<organism evidence="1">
    <name type="scientific">Populus davidiana</name>
    <dbReference type="NCBI Taxonomy" id="266767"/>
    <lineage>
        <taxon>Eukaryota</taxon>
        <taxon>Viridiplantae</taxon>
        <taxon>Streptophyta</taxon>
        <taxon>Embryophyta</taxon>
        <taxon>Tracheophyta</taxon>
        <taxon>Spermatophyta</taxon>
        <taxon>Magnoliopsida</taxon>
        <taxon>eudicotyledons</taxon>
        <taxon>Gunneridae</taxon>
        <taxon>Pentapetalae</taxon>
        <taxon>rosids</taxon>
        <taxon>fabids</taxon>
        <taxon>Malpighiales</taxon>
        <taxon>Salicaceae</taxon>
        <taxon>Saliceae</taxon>
        <taxon>Populus</taxon>
    </lineage>
</organism>